<name>A0A7W7RSN8_9ACTN</name>
<evidence type="ECO:0000313" key="1">
    <source>
        <dbReference type="EMBL" id="MBB4936878.1"/>
    </source>
</evidence>
<dbReference type="RefSeq" id="WP_184753342.1">
    <property type="nucleotide sequence ID" value="NZ_BAABEK010000070.1"/>
</dbReference>
<reference evidence="1 2" key="1">
    <citation type="submission" date="2020-08" db="EMBL/GenBank/DDBJ databases">
        <title>Sequencing the genomes of 1000 actinobacteria strains.</title>
        <authorList>
            <person name="Klenk H.-P."/>
        </authorList>
    </citation>
    <scope>NUCLEOTIDE SEQUENCE [LARGE SCALE GENOMIC DNA]</scope>
    <source>
        <strain evidence="1 2">DSM 43023</strain>
    </source>
</reference>
<dbReference type="AlphaFoldDB" id="A0A7W7RSN8"/>
<dbReference type="EMBL" id="JACHJU010000001">
    <property type="protein sequence ID" value="MBB4936878.1"/>
    <property type="molecule type" value="Genomic_DNA"/>
</dbReference>
<keyword evidence="2" id="KW-1185">Reference proteome</keyword>
<evidence type="ECO:0000313" key="2">
    <source>
        <dbReference type="Proteomes" id="UP000534286"/>
    </source>
</evidence>
<dbReference type="Proteomes" id="UP000534286">
    <property type="component" value="Unassembled WGS sequence"/>
</dbReference>
<proteinExistence type="predicted"/>
<protein>
    <recommendedName>
        <fullName evidence="3">HEPN domain-containing protein</fullName>
    </recommendedName>
</protein>
<comment type="caution">
    <text evidence="1">The sequence shown here is derived from an EMBL/GenBank/DDBJ whole genome shotgun (WGS) entry which is preliminary data.</text>
</comment>
<organism evidence="1 2">
    <name type="scientific">Streptosporangium album</name>
    <dbReference type="NCBI Taxonomy" id="47479"/>
    <lineage>
        <taxon>Bacteria</taxon>
        <taxon>Bacillati</taxon>
        <taxon>Actinomycetota</taxon>
        <taxon>Actinomycetes</taxon>
        <taxon>Streptosporangiales</taxon>
        <taxon>Streptosporangiaceae</taxon>
        <taxon>Streptosporangium</taxon>
    </lineage>
</organism>
<accession>A0A7W7RSN8</accession>
<evidence type="ECO:0008006" key="3">
    <source>
        <dbReference type="Google" id="ProtNLM"/>
    </source>
</evidence>
<sequence>MSVDVGRNQLRASFAAHRDASHALEEGASTALLLFYSVECGLKAILLDRRNWRSTSDLPKHLKSHNLHDLAKELLLPSPLCELMVDCTGRKGPGERVAFGDLHQAWRYGRALEKKGEERAIAVLRELLGWCQRELRV</sequence>
<gene>
    <name evidence="1" type="ORF">FHR32_001183</name>
</gene>